<evidence type="ECO:0000256" key="4">
    <source>
        <dbReference type="ARBA" id="ARBA00022840"/>
    </source>
</evidence>
<dbReference type="Gene3D" id="3.40.50.300">
    <property type="entry name" value="P-loop containing nucleotide triphosphate hydrolases"/>
    <property type="match status" value="2"/>
</dbReference>
<dbReference type="Proteomes" id="UP000494214">
    <property type="component" value="Unassembled WGS sequence"/>
</dbReference>
<evidence type="ECO:0000313" key="6">
    <source>
        <dbReference type="EMBL" id="CAB3702124.1"/>
    </source>
</evidence>
<dbReference type="InterPro" id="IPR027417">
    <property type="entry name" value="P-loop_NTPase"/>
</dbReference>
<evidence type="ECO:0000256" key="3">
    <source>
        <dbReference type="ARBA" id="ARBA00022741"/>
    </source>
</evidence>
<dbReference type="PANTHER" id="PTHR19211">
    <property type="entry name" value="ATP-BINDING TRANSPORT PROTEIN-RELATED"/>
    <property type="match status" value="1"/>
</dbReference>
<dbReference type="RefSeq" id="WP_175123549.1">
    <property type="nucleotide sequence ID" value="NZ_CADIJM010000004.1"/>
</dbReference>
<dbReference type="InterPro" id="IPR003439">
    <property type="entry name" value="ABC_transporter-like_ATP-bd"/>
</dbReference>
<keyword evidence="3" id="KW-0547">Nucleotide-binding</keyword>
<keyword evidence="1" id="KW-1003">Cell membrane</keyword>
<gene>
    <name evidence="6" type="primary">yheS_3</name>
    <name evidence="6" type="ORF">LMG26690_02694</name>
</gene>
<dbReference type="FunFam" id="3.40.50.300:FF:000011">
    <property type="entry name" value="Putative ABC transporter ATP-binding component"/>
    <property type="match status" value="1"/>
</dbReference>
<evidence type="ECO:0000313" key="7">
    <source>
        <dbReference type="Proteomes" id="UP000494214"/>
    </source>
</evidence>
<organism evidence="6 7">
    <name type="scientific">Achromobacter animicus</name>
    <dbReference type="NCBI Taxonomy" id="1389935"/>
    <lineage>
        <taxon>Bacteria</taxon>
        <taxon>Pseudomonadati</taxon>
        <taxon>Pseudomonadota</taxon>
        <taxon>Betaproteobacteria</taxon>
        <taxon>Burkholderiales</taxon>
        <taxon>Alcaligenaceae</taxon>
        <taxon>Achromobacter</taxon>
    </lineage>
</organism>
<dbReference type="Pfam" id="PF00005">
    <property type="entry name" value="ABC_tran"/>
    <property type="match status" value="2"/>
</dbReference>
<dbReference type="PROSITE" id="PS50893">
    <property type="entry name" value="ABC_TRANSPORTER_2"/>
    <property type="match status" value="1"/>
</dbReference>
<dbReference type="CDD" id="cd03221">
    <property type="entry name" value="ABCF_EF-3"/>
    <property type="match status" value="1"/>
</dbReference>
<dbReference type="InterPro" id="IPR050611">
    <property type="entry name" value="ABCF"/>
</dbReference>
<feature type="domain" description="ABC transporter" evidence="5">
    <location>
        <begin position="22"/>
        <end position="255"/>
    </location>
</feature>
<keyword evidence="4 6" id="KW-0067">ATP-binding</keyword>
<reference evidence="6 7" key="1">
    <citation type="submission" date="2020-04" db="EMBL/GenBank/DDBJ databases">
        <authorList>
            <person name="De Canck E."/>
        </authorList>
    </citation>
    <scope>NUCLEOTIDE SEQUENCE [LARGE SCALE GENOMIC DNA]</scope>
    <source>
        <strain evidence="6 7">LMG 26690</strain>
    </source>
</reference>
<evidence type="ECO:0000259" key="5">
    <source>
        <dbReference type="PROSITE" id="PS50893"/>
    </source>
</evidence>
<name>A0A6S6ZXK7_9BURK</name>
<keyword evidence="7" id="KW-1185">Reference proteome</keyword>
<evidence type="ECO:0000256" key="1">
    <source>
        <dbReference type="ARBA" id="ARBA00022475"/>
    </source>
</evidence>
<dbReference type="SMART" id="SM00382">
    <property type="entry name" value="AAA"/>
    <property type="match status" value="2"/>
</dbReference>
<keyword evidence="1" id="KW-0472">Membrane</keyword>
<keyword evidence="2" id="KW-0677">Repeat</keyword>
<dbReference type="InterPro" id="IPR003593">
    <property type="entry name" value="AAA+_ATPase"/>
</dbReference>
<dbReference type="SUPFAM" id="SSF52540">
    <property type="entry name" value="P-loop containing nucleoside triphosphate hydrolases"/>
    <property type="match status" value="2"/>
</dbReference>
<sequence length="558" mass="59803">MAQSSRAPAPAHSQPQSSAPFLSLRHVSHALPDGRILLNDVSHDFDGSTRYGLIGRNGAGKSMLLQLAHGAMGLQTGRIIRRGRIAYVPQEQPRTAATTLADVAGIAPILQALSHIEAGSTRQSDFDLAEGHWRIRDEWTRMLADAGLPAWQPEHPASIASGGELTRVALAGALMQNPDALLLDEPSNHLDAGARCWLMDQIAAWRGGLIAVSHDRTLLDAMSCIVELDRGTLTTYAGNYAAYRAHRDCVAAALEASLAHARNERTASLRALRQQHDAQQQRTARDARKARDANQAPILLGMKKANAQAHAGRENIRRQETVAALDDAVRQAAAQIDQSAGIALALPETAVPQGRRVLHLEHAKPPYPVEACALTVTLSGPFRLAIRGPNGCGKSTLLSMLAGELAPHAGVCDVRVPTAMLDQRASVMKEDKSLLETLQVLGATLAEGELRSRLALLGLGPELVSAPAATLSEGERLKAALACALWRKTPAQLLMLDEPTNHLDIQSAETLMDALREYPGAMVVVSHDEALLEGIAPTHELAWRPAGWQFDESPGVPT</sequence>
<accession>A0A6S6ZXK7</accession>
<proteinExistence type="predicted"/>
<dbReference type="PANTHER" id="PTHR19211:SF6">
    <property type="entry name" value="BLL7188 PROTEIN"/>
    <property type="match status" value="1"/>
</dbReference>
<protein>
    <submittedName>
        <fullName evidence="6">Putative ABC transporter ATP-binding protein YheS</fullName>
    </submittedName>
</protein>
<dbReference type="AlphaFoldDB" id="A0A6S6ZXK7"/>
<evidence type="ECO:0000256" key="2">
    <source>
        <dbReference type="ARBA" id="ARBA00022737"/>
    </source>
</evidence>
<dbReference type="GO" id="GO:0016887">
    <property type="term" value="F:ATP hydrolysis activity"/>
    <property type="evidence" value="ECO:0007669"/>
    <property type="project" value="InterPro"/>
</dbReference>
<dbReference type="EMBL" id="CADIJM010000004">
    <property type="protein sequence ID" value="CAB3702124.1"/>
    <property type="molecule type" value="Genomic_DNA"/>
</dbReference>
<dbReference type="GO" id="GO:0005524">
    <property type="term" value="F:ATP binding"/>
    <property type="evidence" value="ECO:0007669"/>
    <property type="project" value="UniProtKB-KW"/>
</dbReference>